<feature type="transmembrane region" description="Helical" evidence="8">
    <location>
        <begin position="6"/>
        <end position="28"/>
    </location>
</feature>
<feature type="transmembrane region" description="Helical" evidence="8">
    <location>
        <begin position="160"/>
        <end position="182"/>
    </location>
</feature>
<evidence type="ECO:0008006" key="11">
    <source>
        <dbReference type="Google" id="ProtNLM"/>
    </source>
</evidence>
<evidence type="ECO:0000256" key="4">
    <source>
        <dbReference type="ARBA" id="ARBA00022475"/>
    </source>
</evidence>
<evidence type="ECO:0000256" key="3">
    <source>
        <dbReference type="ARBA" id="ARBA00022448"/>
    </source>
</evidence>
<accession>A0A1M6IK05</accession>
<dbReference type="GO" id="GO:0005886">
    <property type="term" value="C:plasma membrane"/>
    <property type="evidence" value="ECO:0007669"/>
    <property type="project" value="UniProtKB-SubCell"/>
</dbReference>
<proteinExistence type="inferred from homology"/>
<dbReference type="Proteomes" id="UP000324781">
    <property type="component" value="Unassembled WGS sequence"/>
</dbReference>
<feature type="transmembrane region" description="Helical" evidence="8">
    <location>
        <begin position="278"/>
        <end position="300"/>
    </location>
</feature>
<feature type="transmembrane region" description="Helical" evidence="8">
    <location>
        <begin position="221"/>
        <end position="244"/>
    </location>
</feature>
<dbReference type="AlphaFoldDB" id="A0A1M6IK05"/>
<dbReference type="PANTHER" id="PTHR36838">
    <property type="entry name" value="AUXIN EFFLUX CARRIER FAMILY PROTEIN"/>
    <property type="match status" value="1"/>
</dbReference>
<evidence type="ECO:0000313" key="9">
    <source>
        <dbReference type="EMBL" id="SHJ34821.1"/>
    </source>
</evidence>
<evidence type="ECO:0000256" key="6">
    <source>
        <dbReference type="ARBA" id="ARBA00022989"/>
    </source>
</evidence>
<keyword evidence="7 8" id="KW-0472">Membrane</keyword>
<organism evidence="9 10">
    <name type="scientific">Thermoclostridium caenicola</name>
    <dbReference type="NCBI Taxonomy" id="659425"/>
    <lineage>
        <taxon>Bacteria</taxon>
        <taxon>Bacillati</taxon>
        <taxon>Bacillota</taxon>
        <taxon>Clostridia</taxon>
        <taxon>Eubacteriales</taxon>
        <taxon>Oscillospiraceae</taxon>
        <taxon>Thermoclostridium</taxon>
    </lineage>
</organism>
<feature type="transmembrane region" description="Helical" evidence="8">
    <location>
        <begin position="40"/>
        <end position="60"/>
    </location>
</feature>
<feature type="transmembrane region" description="Helical" evidence="8">
    <location>
        <begin position="188"/>
        <end position="209"/>
    </location>
</feature>
<evidence type="ECO:0000256" key="7">
    <source>
        <dbReference type="ARBA" id="ARBA00023136"/>
    </source>
</evidence>
<dbReference type="InterPro" id="IPR038770">
    <property type="entry name" value="Na+/solute_symporter_sf"/>
</dbReference>
<dbReference type="Pfam" id="PF03547">
    <property type="entry name" value="Mem_trans"/>
    <property type="match status" value="1"/>
</dbReference>
<evidence type="ECO:0000256" key="8">
    <source>
        <dbReference type="SAM" id="Phobius"/>
    </source>
</evidence>
<evidence type="ECO:0000256" key="5">
    <source>
        <dbReference type="ARBA" id="ARBA00022692"/>
    </source>
</evidence>
<gene>
    <name evidence="9" type="ORF">SAMN05444373_104419</name>
</gene>
<dbReference type="GO" id="GO:0055085">
    <property type="term" value="P:transmembrane transport"/>
    <property type="evidence" value="ECO:0007669"/>
    <property type="project" value="InterPro"/>
</dbReference>
<dbReference type="PANTHER" id="PTHR36838:SF1">
    <property type="entry name" value="SLR1864 PROTEIN"/>
    <property type="match status" value="1"/>
</dbReference>
<comment type="similarity">
    <text evidence="2">Belongs to the auxin efflux carrier (TC 2.A.69) family.</text>
</comment>
<keyword evidence="6 8" id="KW-1133">Transmembrane helix</keyword>
<keyword evidence="5 8" id="KW-0812">Transmembrane</keyword>
<evidence type="ECO:0000256" key="1">
    <source>
        <dbReference type="ARBA" id="ARBA00004651"/>
    </source>
</evidence>
<keyword evidence="4" id="KW-1003">Cell membrane</keyword>
<dbReference type="OrthoDB" id="9798064at2"/>
<sequence>MDLTLILNQVLILFIIMLTGFAAGKAGIIDSTGSKKLGEVMLFVTSPMMVFKSFFISFSTERLINILWIMGMASFMFLLSILLSKLIYGRFPEDKAPILRFCAIFSNCGYMGLPVMHALYGDDGVFYGSFYIVCFHIVLWTYGYVMFGGQGTKRQIIRKVFTNPSIVAVYVGMVVFLFGIPIPEPIESAVAAVGNMTMPISMLIIGAVISSAKLRDIVSDWRVYLSASVRLVLMPLLALALTRIPGIPDLPAAVLVTALAMPAAANTTVFAEIFNKDAVFASKCVSVSTLLSIATIPLVVSLI</sequence>
<feature type="transmembrane region" description="Helical" evidence="8">
    <location>
        <begin position="250"/>
        <end position="271"/>
    </location>
</feature>
<evidence type="ECO:0000256" key="2">
    <source>
        <dbReference type="ARBA" id="ARBA00010145"/>
    </source>
</evidence>
<keyword evidence="3" id="KW-0813">Transport</keyword>
<feature type="transmembrane region" description="Helical" evidence="8">
    <location>
        <begin position="98"/>
        <end position="120"/>
    </location>
</feature>
<reference evidence="9 10" key="1">
    <citation type="submission" date="2016-11" db="EMBL/GenBank/DDBJ databases">
        <authorList>
            <person name="Varghese N."/>
            <person name="Submissions S."/>
        </authorList>
    </citation>
    <scope>NUCLEOTIDE SEQUENCE [LARGE SCALE GENOMIC DNA]</scope>
    <source>
        <strain evidence="9 10">DSM 19027</strain>
    </source>
</reference>
<dbReference type="EMBL" id="FQZP01000044">
    <property type="protein sequence ID" value="SHJ34821.1"/>
    <property type="molecule type" value="Genomic_DNA"/>
</dbReference>
<dbReference type="RefSeq" id="WP_149679268.1">
    <property type="nucleotide sequence ID" value="NZ_FQZP01000044.1"/>
</dbReference>
<comment type="subcellular location">
    <subcellularLocation>
        <location evidence="1">Cell membrane</location>
        <topology evidence="1">Multi-pass membrane protein</topology>
    </subcellularLocation>
</comment>
<protein>
    <recommendedName>
        <fullName evidence="11">AEC family transporter</fullName>
    </recommendedName>
</protein>
<feature type="transmembrane region" description="Helical" evidence="8">
    <location>
        <begin position="126"/>
        <end position="148"/>
    </location>
</feature>
<name>A0A1M6IK05_9FIRM</name>
<keyword evidence="10" id="KW-1185">Reference proteome</keyword>
<dbReference type="InterPro" id="IPR004776">
    <property type="entry name" value="Mem_transp_PIN-like"/>
</dbReference>
<dbReference type="Gene3D" id="1.20.1530.20">
    <property type="match status" value="1"/>
</dbReference>
<feature type="transmembrane region" description="Helical" evidence="8">
    <location>
        <begin position="66"/>
        <end position="86"/>
    </location>
</feature>
<evidence type="ECO:0000313" key="10">
    <source>
        <dbReference type="Proteomes" id="UP000324781"/>
    </source>
</evidence>